<comment type="caution">
    <text evidence="2">The sequence shown here is derived from an EMBL/GenBank/DDBJ whole genome shotgun (WGS) entry which is preliminary data.</text>
</comment>
<feature type="region of interest" description="Disordered" evidence="1">
    <location>
        <begin position="1"/>
        <end position="73"/>
    </location>
</feature>
<proteinExistence type="predicted"/>
<reference evidence="2 3" key="1">
    <citation type="submission" date="2022-11" db="EMBL/GenBank/DDBJ databases">
        <title>Whole genome sequence of Eschrichtius robustus ER-17-0199.</title>
        <authorList>
            <person name="Bruniche-Olsen A."/>
            <person name="Black A.N."/>
            <person name="Fields C.J."/>
            <person name="Walden K."/>
            <person name="Dewoody J.A."/>
        </authorList>
    </citation>
    <scope>NUCLEOTIDE SEQUENCE [LARGE SCALE GENOMIC DNA]</scope>
    <source>
        <strain evidence="2">ER-17-0199</strain>
        <tissue evidence="2">Blubber</tissue>
    </source>
</reference>
<organism evidence="2 3">
    <name type="scientific">Eschrichtius robustus</name>
    <name type="common">California gray whale</name>
    <name type="synonym">Eschrichtius gibbosus</name>
    <dbReference type="NCBI Taxonomy" id="9764"/>
    <lineage>
        <taxon>Eukaryota</taxon>
        <taxon>Metazoa</taxon>
        <taxon>Chordata</taxon>
        <taxon>Craniata</taxon>
        <taxon>Vertebrata</taxon>
        <taxon>Euteleostomi</taxon>
        <taxon>Mammalia</taxon>
        <taxon>Eutheria</taxon>
        <taxon>Laurasiatheria</taxon>
        <taxon>Artiodactyla</taxon>
        <taxon>Whippomorpha</taxon>
        <taxon>Cetacea</taxon>
        <taxon>Mysticeti</taxon>
        <taxon>Eschrichtiidae</taxon>
        <taxon>Eschrichtius</taxon>
    </lineage>
</organism>
<protein>
    <submittedName>
        <fullName evidence="2">Uncharacterized protein</fullName>
    </submittedName>
</protein>
<evidence type="ECO:0000256" key="1">
    <source>
        <dbReference type="SAM" id="MobiDB-lite"/>
    </source>
</evidence>
<evidence type="ECO:0000313" key="2">
    <source>
        <dbReference type="EMBL" id="KAJ8778969.1"/>
    </source>
</evidence>
<evidence type="ECO:0000313" key="3">
    <source>
        <dbReference type="Proteomes" id="UP001159641"/>
    </source>
</evidence>
<feature type="compositionally biased region" description="Low complexity" evidence="1">
    <location>
        <begin position="97"/>
        <end position="110"/>
    </location>
</feature>
<keyword evidence="3" id="KW-1185">Reference proteome</keyword>
<feature type="region of interest" description="Disordered" evidence="1">
    <location>
        <begin position="86"/>
        <end position="110"/>
    </location>
</feature>
<dbReference type="Proteomes" id="UP001159641">
    <property type="component" value="Unassembled WGS sequence"/>
</dbReference>
<dbReference type="EMBL" id="JAIQCJ010002233">
    <property type="protein sequence ID" value="KAJ8778969.1"/>
    <property type="molecule type" value="Genomic_DNA"/>
</dbReference>
<feature type="compositionally biased region" description="Gly residues" evidence="1">
    <location>
        <begin position="54"/>
        <end position="64"/>
    </location>
</feature>
<gene>
    <name evidence="2" type="ORF">J1605_013203</name>
</gene>
<sequence>MRAGPGRTPAPGWGLRDGAGRGTPVQSRPARGYSTCDTGRQGTHRRERQASQGPGAGGSGGPRAGGDPARAGAALGWGRKLSWSSVVSETQEMLATGSRGQSGRRGSYGYPQAQVMPCASASVAIVQTSFTSGGDSLGEASHSALKPSALVC</sequence>
<dbReference type="AlphaFoldDB" id="A0AB34GKP7"/>
<name>A0AB34GKP7_ESCRO</name>
<accession>A0AB34GKP7</accession>